<reference evidence="1 2" key="1">
    <citation type="submission" date="2020-08" db="EMBL/GenBank/DDBJ databases">
        <title>A Genomic Blueprint of the Chicken Gut Microbiome.</title>
        <authorList>
            <person name="Gilroy R."/>
            <person name="Ravi A."/>
            <person name="Getino M."/>
            <person name="Pursley I."/>
            <person name="Horton D.L."/>
            <person name="Alikhan N.-F."/>
            <person name="Baker D."/>
            <person name="Gharbi K."/>
            <person name="Hall N."/>
            <person name="Watson M."/>
            <person name="Adriaenssens E.M."/>
            <person name="Foster-Nyarko E."/>
            <person name="Jarju S."/>
            <person name="Secka A."/>
            <person name="Antonio M."/>
            <person name="Oren A."/>
            <person name="Chaudhuri R."/>
            <person name="La Ragione R.M."/>
            <person name="Hildebrand F."/>
            <person name="Pallen M.J."/>
        </authorList>
    </citation>
    <scope>NUCLEOTIDE SEQUENCE [LARGE SCALE GENOMIC DNA]</scope>
    <source>
        <strain evidence="1 2">Sa2BVA9</strain>
    </source>
</reference>
<protein>
    <submittedName>
        <fullName evidence="1">Uncharacterized protein</fullName>
    </submittedName>
</protein>
<proteinExistence type="predicted"/>
<name>A0ABR8T3G2_9BACL</name>
<dbReference type="EMBL" id="JACSQL010000011">
    <property type="protein sequence ID" value="MBD7970300.1"/>
    <property type="molecule type" value="Genomic_DNA"/>
</dbReference>
<sequence>MILGVNIPDGANVEISNGKVHFIFDEKDTRRDLWKARFEIWVTEGKTVNDFQLNPPHENKGLILTYRNKLKF</sequence>
<dbReference type="RefSeq" id="WP_191803254.1">
    <property type="nucleotide sequence ID" value="NZ_JACSQL010000011.1"/>
</dbReference>
<keyword evidence="2" id="KW-1185">Reference proteome</keyword>
<evidence type="ECO:0000313" key="1">
    <source>
        <dbReference type="EMBL" id="MBD7970300.1"/>
    </source>
</evidence>
<gene>
    <name evidence="1" type="ORF">H9647_19730</name>
</gene>
<dbReference type="Proteomes" id="UP000608071">
    <property type="component" value="Unassembled WGS sequence"/>
</dbReference>
<accession>A0ABR8T3G2</accession>
<organism evidence="1 2">
    <name type="scientific">Paenibacillus gallinarum</name>
    <dbReference type="NCBI Taxonomy" id="2762232"/>
    <lineage>
        <taxon>Bacteria</taxon>
        <taxon>Bacillati</taxon>
        <taxon>Bacillota</taxon>
        <taxon>Bacilli</taxon>
        <taxon>Bacillales</taxon>
        <taxon>Paenibacillaceae</taxon>
        <taxon>Paenibacillus</taxon>
    </lineage>
</organism>
<evidence type="ECO:0000313" key="2">
    <source>
        <dbReference type="Proteomes" id="UP000608071"/>
    </source>
</evidence>
<comment type="caution">
    <text evidence="1">The sequence shown here is derived from an EMBL/GenBank/DDBJ whole genome shotgun (WGS) entry which is preliminary data.</text>
</comment>